<evidence type="ECO:0000313" key="2">
    <source>
        <dbReference type="EMBL" id="KAH7050100.1"/>
    </source>
</evidence>
<gene>
    <name evidence="2" type="ORF">B0J12DRAFT_753386</name>
</gene>
<comment type="caution">
    <text evidence="2">The sequence shown here is derived from an EMBL/GenBank/DDBJ whole genome shotgun (WGS) entry which is preliminary data.</text>
</comment>
<keyword evidence="1" id="KW-0812">Transmembrane</keyword>
<accession>A0ABQ8GDD5</accession>
<dbReference type="PANTHER" id="PTHR32251:SF23">
    <property type="entry name" value="3-OXO-5-ALPHA-STEROID 4-DEHYDROGENASE (DUF1295)"/>
    <property type="match status" value="1"/>
</dbReference>
<feature type="transmembrane region" description="Helical" evidence="1">
    <location>
        <begin position="168"/>
        <end position="188"/>
    </location>
</feature>
<dbReference type="Pfam" id="PF06966">
    <property type="entry name" value="DUF1295"/>
    <property type="match status" value="1"/>
</dbReference>
<dbReference type="Gene3D" id="1.20.120.1630">
    <property type="match status" value="1"/>
</dbReference>
<evidence type="ECO:0000256" key="1">
    <source>
        <dbReference type="SAM" id="Phobius"/>
    </source>
</evidence>
<feature type="transmembrane region" description="Helical" evidence="1">
    <location>
        <begin position="107"/>
        <end position="129"/>
    </location>
</feature>
<evidence type="ECO:0008006" key="4">
    <source>
        <dbReference type="Google" id="ProtNLM"/>
    </source>
</evidence>
<keyword evidence="1" id="KW-1133">Transmembrane helix</keyword>
<proteinExistence type="predicted"/>
<reference evidence="2 3" key="1">
    <citation type="journal article" date="2021" name="Nat. Commun.">
        <title>Genetic determinants of endophytism in the Arabidopsis root mycobiome.</title>
        <authorList>
            <person name="Mesny F."/>
            <person name="Miyauchi S."/>
            <person name="Thiergart T."/>
            <person name="Pickel B."/>
            <person name="Atanasova L."/>
            <person name="Karlsson M."/>
            <person name="Huettel B."/>
            <person name="Barry K.W."/>
            <person name="Haridas S."/>
            <person name="Chen C."/>
            <person name="Bauer D."/>
            <person name="Andreopoulos W."/>
            <person name="Pangilinan J."/>
            <person name="LaButti K."/>
            <person name="Riley R."/>
            <person name="Lipzen A."/>
            <person name="Clum A."/>
            <person name="Drula E."/>
            <person name="Henrissat B."/>
            <person name="Kohler A."/>
            <person name="Grigoriev I.V."/>
            <person name="Martin F.M."/>
            <person name="Hacquard S."/>
        </authorList>
    </citation>
    <scope>NUCLEOTIDE SEQUENCE [LARGE SCALE GENOMIC DNA]</scope>
    <source>
        <strain evidence="2 3">MPI-SDFR-AT-0080</strain>
    </source>
</reference>
<keyword evidence="1" id="KW-0472">Membrane</keyword>
<organism evidence="2 3">
    <name type="scientific">Macrophomina phaseolina</name>
    <dbReference type="NCBI Taxonomy" id="35725"/>
    <lineage>
        <taxon>Eukaryota</taxon>
        <taxon>Fungi</taxon>
        <taxon>Dikarya</taxon>
        <taxon>Ascomycota</taxon>
        <taxon>Pezizomycotina</taxon>
        <taxon>Dothideomycetes</taxon>
        <taxon>Dothideomycetes incertae sedis</taxon>
        <taxon>Botryosphaeriales</taxon>
        <taxon>Botryosphaeriaceae</taxon>
        <taxon>Macrophomina</taxon>
    </lineage>
</organism>
<sequence length="368" mass="41976">MATKVPRNKFHSCQACMPVDATQFQALLSEIWAGEFDNLRILYLTTSPLLTSFYLSLVFAAIVFAISELNDNYSQVDRAWGLFPTIYNAHYSLWAHLSGLDAARVDLVLGFTVLWAVRYCLPFTVPVLVPLKTLQIRLSHTYGRKGGYAKGFEDYRWKIVRAKFTSKLLFTVFNLLFVSIWQNVVFYLATTPTYFLLVSSQRHPHITAIDVLFATVLLALLAIEGIADEQQWSYQTAKRNFLHSSSSPDASATPSRFPRSALARGFPTHGLWAYSRHPNVAAEQGIWIALYAWSFWHAPFNAGFFGLAAYLLPFYDSSKMTEAVSARKYAEYAEYQRQVGRWVPRRWWWSGYVPPEGEKKGKGKEKEG</sequence>
<dbReference type="Proteomes" id="UP000774617">
    <property type="component" value="Unassembled WGS sequence"/>
</dbReference>
<evidence type="ECO:0000313" key="3">
    <source>
        <dbReference type="Proteomes" id="UP000774617"/>
    </source>
</evidence>
<keyword evidence="3" id="KW-1185">Reference proteome</keyword>
<feature type="transmembrane region" description="Helical" evidence="1">
    <location>
        <begin position="208"/>
        <end position="227"/>
    </location>
</feature>
<name>A0ABQ8GDD5_9PEZI</name>
<feature type="transmembrane region" description="Helical" evidence="1">
    <location>
        <begin position="41"/>
        <end position="66"/>
    </location>
</feature>
<dbReference type="InterPro" id="IPR010721">
    <property type="entry name" value="UstE-like"/>
</dbReference>
<dbReference type="PANTHER" id="PTHR32251">
    <property type="entry name" value="3-OXO-5-ALPHA-STEROID 4-DEHYDROGENASE"/>
    <property type="match status" value="1"/>
</dbReference>
<protein>
    <recommendedName>
        <fullName evidence="4">DUF1295-domain-containing protein</fullName>
    </recommendedName>
</protein>
<dbReference type="EMBL" id="JAGTJR010000013">
    <property type="protein sequence ID" value="KAH7050100.1"/>
    <property type="molecule type" value="Genomic_DNA"/>
</dbReference>